<proteinExistence type="predicted"/>
<dbReference type="PROSITE" id="PS50835">
    <property type="entry name" value="IG_LIKE"/>
    <property type="match status" value="1"/>
</dbReference>
<comment type="subcellular location">
    <subcellularLocation>
        <location evidence="1">Membrane</location>
    </subcellularLocation>
</comment>
<evidence type="ECO:0000256" key="1">
    <source>
        <dbReference type="ARBA" id="ARBA00004370"/>
    </source>
</evidence>
<sequence length="443" mass="49401">MWTVVQFAVCLISVPGAAAYSTKKRVYGFEGGSVNFDCGYDRAHVSNNKYFVKGSSGTLGEELMRVWHPKIEANNGRFSMIDKRIQHVMTVTIKDLKLEDTGDYICAVDISFRLDEYFNVHLTVTKAPSTTTQVTTQVSTRRMDATKASNQTGITSHAEVIEVNGVEGGSVKIDCRYEKGFEGYEKYLTNVRWTLNNALIRTTKPNTLVTEGRYSLYDNTSVTVFTVTIKELRMSDAKTYWCAVEKTLMADDYTEFRLIVHPGSSSTTTTRRSSSITSLFTMAATPTVTVKIQGNTTTAIRSSHTQVFDQSGTGHSKHQSSTSSPHRGLPVEMFVGVALGVMLLVFLLLATTYFVRRRRMKSSEAKDTQRAHDGNFIEVKNTIYAECGMQVAEPPVETLYSSVTFTKGDQEDTSSLYCNVSKKSKTRDEDREGSVMYSEIKAK</sequence>
<keyword evidence="2 5" id="KW-0812">Transmembrane</keyword>
<keyword evidence="5" id="KW-1133">Transmembrane helix</keyword>
<keyword evidence="3 5" id="KW-0472">Membrane</keyword>
<protein>
    <submittedName>
        <fullName evidence="8">Natural cytotoxicity triggering receptor 2-like</fullName>
    </submittedName>
</protein>
<dbReference type="SMART" id="SM00409">
    <property type="entry name" value="IG"/>
    <property type="match status" value="2"/>
</dbReference>
<organism evidence="8 9">
    <name type="scientific">Erpetoichthys calabaricus</name>
    <name type="common">Rope fish</name>
    <name type="synonym">Calamoichthys calabaricus</name>
    <dbReference type="NCBI Taxonomy" id="27687"/>
    <lineage>
        <taxon>Eukaryota</taxon>
        <taxon>Metazoa</taxon>
        <taxon>Chordata</taxon>
        <taxon>Craniata</taxon>
        <taxon>Vertebrata</taxon>
        <taxon>Euteleostomi</taxon>
        <taxon>Actinopterygii</taxon>
        <taxon>Polypteriformes</taxon>
        <taxon>Polypteridae</taxon>
        <taxon>Erpetoichthys</taxon>
    </lineage>
</organism>
<evidence type="ECO:0000256" key="4">
    <source>
        <dbReference type="SAM" id="MobiDB-lite"/>
    </source>
</evidence>
<feature type="chain" id="PRO_5034179028" evidence="6">
    <location>
        <begin position="20"/>
        <end position="443"/>
    </location>
</feature>
<evidence type="ECO:0000256" key="5">
    <source>
        <dbReference type="SAM" id="Phobius"/>
    </source>
</evidence>
<dbReference type="AlphaFoldDB" id="A0A8C4X690"/>
<dbReference type="PANTHER" id="PTHR11860:SF118">
    <property type="entry name" value="CMRF35-LIKE MOLECULE 3-RELATED"/>
    <property type="match status" value="1"/>
</dbReference>
<dbReference type="Pfam" id="PF07686">
    <property type="entry name" value="V-set"/>
    <property type="match status" value="2"/>
</dbReference>
<accession>A0A8C4X690</accession>
<evidence type="ECO:0000313" key="9">
    <source>
        <dbReference type="Proteomes" id="UP000694620"/>
    </source>
</evidence>
<dbReference type="GO" id="GO:0004888">
    <property type="term" value="F:transmembrane signaling receptor activity"/>
    <property type="evidence" value="ECO:0007669"/>
    <property type="project" value="TreeGrafter"/>
</dbReference>
<evidence type="ECO:0000256" key="3">
    <source>
        <dbReference type="ARBA" id="ARBA00023136"/>
    </source>
</evidence>
<dbReference type="GeneTree" id="ENSGT00950000182977"/>
<keyword evidence="6" id="KW-0732">Signal</keyword>
<reference evidence="8" key="1">
    <citation type="submission" date="2021-06" db="EMBL/GenBank/DDBJ databases">
        <authorList>
            <consortium name="Wellcome Sanger Institute Data Sharing"/>
        </authorList>
    </citation>
    <scope>NUCLEOTIDE SEQUENCE [LARGE SCALE GENOMIC DNA]</scope>
</reference>
<dbReference type="InterPro" id="IPR050671">
    <property type="entry name" value="CD300_family_receptors"/>
</dbReference>
<dbReference type="InterPro" id="IPR013106">
    <property type="entry name" value="Ig_V-set"/>
</dbReference>
<dbReference type="InterPro" id="IPR007110">
    <property type="entry name" value="Ig-like_dom"/>
</dbReference>
<evidence type="ECO:0000313" key="8">
    <source>
        <dbReference type="Ensembl" id="ENSECRP00000008585.1"/>
    </source>
</evidence>
<dbReference type="GO" id="GO:0005886">
    <property type="term" value="C:plasma membrane"/>
    <property type="evidence" value="ECO:0007669"/>
    <property type="project" value="TreeGrafter"/>
</dbReference>
<dbReference type="PANTHER" id="PTHR11860">
    <property type="entry name" value="POLYMERIC-IMMUNOGLOBULIN RECEPTOR"/>
    <property type="match status" value="1"/>
</dbReference>
<keyword evidence="9" id="KW-1185">Reference proteome</keyword>
<dbReference type="SUPFAM" id="SSF48726">
    <property type="entry name" value="Immunoglobulin"/>
    <property type="match status" value="2"/>
</dbReference>
<dbReference type="InterPro" id="IPR003599">
    <property type="entry name" value="Ig_sub"/>
</dbReference>
<dbReference type="InterPro" id="IPR036179">
    <property type="entry name" value="Ig-like_dom_sf"/>
</dbReference>
<evidence type="ECO:0000256" key="2">
    <source>
        <dbReference type="ARBA" id="ARBA00022692"/>
    </source>
</evidence>
<evidence type="ECO:0000259" key="7">
    <source>
        <dbReference type="PROSITE" id="PS50835"/>
    </source>
</evidence>
<feature type="region of interest" description="Disordered" evidence="4">
    <location>
        <begin position="305"/>
        <end position="326"/>
    </location>
</feature>
<dbReference type="InterPro" id="IPR013783">
    <property type="entry name" value="Ig-like_fold"/>
</dbReference>
<evidence type="ECO:0000256" key="6">
    <source>
        <dbReference type="SAM" id="SignalP"/>
    </source>
</evidence>
<reference evidence="8" key="2">
    <citation type="submission" date="2025-08" db="UniProtKB">
        <authorList>
            <consortium name="Ensembl"/>
        </authorList>
    </citation>
    <scope>IDENTIFICATION</scope>
</reference>
<reference evidence="8" key="3">
    <citation type="submission" date="2025-09" db="UniProtKB">
        <authorList>
            <consortium name="Ensembl"/>
        </authorList>
    </citation>
    <scope>IDENTIFICATION</scope>
</reference>
<gene>
    <name evidence="8" type="primary">LOC114647780</name>
</gene>
<feature type="signal peptide" evidence="6">
    <location>
        <begin position="1"/>
        <end position="19"/>
    </location>
</feature>
<feature type="compositionally biased region" description="Polar residues" evidence="4">
    <location>
        <begin position="305"/>
        <end position="325"/>
    </location>
</feature>
<dbReference type="Ensembl" id="ENSECRT00000008730.1">
    <property type="protein sequence ID" value="ENSECRP00000008585.1"/>
    <property type="gene ID" value="ENSECRG00000005755.1"/>
</dbReference>
<feature type="region of interest" description="Disordered" evidence="4">
    <location>
        <begin position="421"/>
        <end position="443"/>
    </location>
</feature>
<dbReference type="Proteomes" id="UP000694620">
    <property type="component" value="Chromosome 3"/>
</dbReference>
<dbReference type="Gene3D" id="2.60.40.10">
    <property type="entry name" value="Immunoglobulins"/>
    <property type="match status" value="2"/>
</dbReference>
<feature type="transmembrane region" description="Helical" evidence="5">
    <location>
        <begin position="333"/>
        <end position="355"/>
    </location>
</feature>
<feature type="domain" description="Ig-like" evidence="7">
    <location>
        <begin position="167"/>
        <end position="245"/>
    </location>
</feature>
<name>A0A8C4X690_ERPCA</name>